<evidence type="ECO:0000256" key="1">
    <source>
        <dbReference type="SAM" id="Phobius"/>
    </source>
</evidence>
<feature type="transmembrane region" description="Helical" evidence="1">
    <location>
        <begin position="94"/>
        <end position="123"/>
    </location>
</feature>
<keyword evidence="1" id="KW-0812">Transmembrane</keyword>
<keyword evidence="3" id="KW-1185">Reference proteome</keyword>
<dbReference type="STRING" id="369401.SAMN05428642_103104"/>
<feature type="transmembrane region" description="Helical" evidence="1">
    <location>
        <begin position="28"/>
        <end position="45"/>
    </location>
</feature>
<feature type="transmembrane region" description="Helical" evidence="1">
    <location>
        <begin position="52"/>
        <end position="74"/>
    </location>
</feature>
<evidence type="ECO:0000313" key="2">
    <source>
        <dbReference type="EMBL" id="SFZ93387.1"/>
    </source>
</evidence>
<keyword evidence="1" id="KW-0472">Membrane</keyword>
<accession>A0A1K2INW5</accession>
<organism evidence="2 3">
    <name type="scientific">Flaviramulus basaltis</name>
    <dbReference type="NCBI Taxonomy" id="369401"/>
    <lineage>
        <taxon>Bacteria</taxon>
        <taxon>Pseudomonadati</taxon>
        <taxon>Bacteroidota</taxon>
        <taxon>Flavobacteriia</taxon>
        <taxon>Flavobacteriales</taxon>
        <taxon>Flavobacteriaceae</taxon>
        <taxon>Flaviramulus</taxon>
    </lineage>
</organism>
<dbReference type="EMBL" id="FPKV01000003">
    <property type="protein sequence ID" value="SFZ93387.1"/>
    <property type="molecule type" value="Genomic_DNA"/>
</dbReference>
<dbReference type="AlphaFoldDB" id="A0A1K2INW5"/>
<proteinExistence type="predicted"/>
<keyword evidence="1" id="KW-1133">Transmembrane helix</keyword>
<sequence>MFIIFIKILLIVVLVCIAFQDIKERQVYWFLFPIVGICLGILYFLNTLPELFYVSVLFNLAFVSMLLGAVYLYAKLKLKTDFRNIIGLGDILMFFFLIFACASISFMVLLPSALIFSLVLHLMLSESKKNTSVPLAGYMGLFFSITFLGFWSGMIDTIYQF</sequence>
<evidence type="ECO:0008006" key="4">
    <source>
        <dbReference type="Google" id="ProtNLM"/>
    </source>
</evidence>
<reference evidence="2 3" key="1">
    <citation type="submission" date="2016-10" db="EMBL/GenBank/DDBJ databases">
        <authorList>
            <person name="de Groot N.N."/>
        </authorList>
    </citation>
    <scope>NUCLEOTIDE SEQUENCE [LARGE SCALE GENOMIC DNA]</scope>
    <source>
        <strain evidence="2 3">DSM 18180</strain>
    </source>
</reference>
<evidence type="ECO:0000313" key="3">
    <source>
        <dbReference type="Proteomes" id="UP000182544"/>
    </source>
</evidence>
<dbReference type="Proteomes" id="UP000182544">
    <property type="component" value="Unassembled WGS sequence"/>
</dbReference>
<protein>
    <recommendedName>
        <fullName evidence="4">Type IV leader peptidase family protein</fullName>
    </recommendedName>
</protein>
<feature type="transmembrane region" description="Helical" evidence="1">
    <location>
        <begin position="135"/>
        <end position="155"/>
    </location>
</feature>
<name>A0A1K2INW5_9FLAO</name>
<gene>
    <name evidence="2" type="ORF">SAMN05428642_103104</name>
</gene>